<dbReference type="eggNOG" id="COG1352">
    <property type="taxonomic scope" value="Bacteria"/>
</dbReference>
<dbReference type="GO" id="GO:0008983">
    <property type="term" value="F:protein-glutamate O-methyltransferase activity"/>
    <property type="evidence" value="ECO:0007669"/>
    <property type="project" value="UniProtKB-EC"/>
</dbReference>
<dbReference type="SMART" id="SM00448">
    <property type="entry name" value="REC"/>
    <property type="match status" value="1"/>
</dbReference>
<dbReference type="CDD" id="cd17541">
    <property type="entry name" value="REC_CheB-like"/>
    <property type="match status" value="1"/>
</dbReference>
<gene>
    <name evidence="9" type="ORF">A11Q_1210</name>
</gene>
<dbReference type="eggNOG" id="COG2201">
    <property type="taxonomic scope" value="Bacteria"/>
</dbReference>
<reference evidence="9 10" key="1">
    <citation type="journal article" date="2013" name="ISME J.">
        <title>By their genes ye shall know them: genomic signatures of predatory bacteria.</title>
        <authorList>
            <person name="Pasternak Z."/>
            <person name="Pietrokovski S."/>
            <person name="Rotem O."/>
            <person name="Gophna U."/>
            <person name="Lurie-Weinberger M.N."/>
            <person name="Jurkevitch E."/>
        </authorList>
    </citation>
    <scope>NUCLEOTIDE SEQUENCE [LARGE SCALE GENOMIC DNA]</scope>
    <source>
        <strain evidence="9 10">JSS</strain>
    </source>
</reference>
<dbReference type="EMBL" id="CP003537">
    <property type="protein sequence ID" value="AGH95426.1"/>
    <property type="molecule type" value="Genomic_DNA"/>
</dbReference>
<accession>M4VBM6</accession>
<protein>
    <recommendedName>
        <fullName evidence="2">protein-glutamate O-methyltransferase</fullName>
        <ecNumber evidence="2">2.1.1.80</ecNumber>
    </recommendedName>
</protein>
<dbReference type="Gene3D" id="1.10.155.10">
    <property type="entry name" value="Chemotaxis receptor methyltransferase CheR, N-terminal domain"/>
    <property type="match status" value="1"/>
</dbReference>
<dbReference type="PANTHER" id="PTHR24422:SF10">
    <property type="entry name" value="CHEMOTAXIS PROTEIN METHYLTRANSFERASE 2"/>
    <property type="match status" value="1"/>
</dbReference>
<evidence type="ECO:0000256" key="3">
    <source>
        <dbReference type="ARBA" id="ARBA00022603"/>
    </source>
</evidence>
<dbReference type="RefSeq" id="WP_015469916.1">
    <property type="nucleotide sequence ID" value="NC_020813.1"/>
</dbReference>
<dbReference type="PRINTS" id="PR00996">
    <property type="entry name" value="CHERMTFRASE"/>
</dbReference>
<evidence type="ECO:0000256" key="1">
    <source>
        <dbReference type="ARBA" id="ARBA00001541"/>
    </source>
</evidence>
<dbReference type="InterPro" id="IPR036804">
    <property type="entry name" value="CheR_N_sf"/>
</dbReference>
<dbReference type="Proteomes" id="UP000012040">
    <property type="component" value="Chromosome"/>
</dbReference>
<evidence type="ECO:0000259" key="8">
    <source>
        <dbReference type="PROSITE" id="PS50123"/>
    </source>
</evidence>
<dbReference type="SUPFAM" id="SSF53335">
    <property type="entry name" value="S-adenosyl-L-methionine-dependent methyltransferases"/>
    <property type="match status" value="1"/>
</dbReference>
<dbReference type="InterPro" id="IPR000780">
    <property type="entry name" value="CheR_MeTrfase"/>
</dbReference>
<dbReference type="SUPFAM" id="SSF52172">
    <property type="entry name" value="CheY-like"/>
    <property type="match status" value="1"/>
</dbReference>
<dbReference type="AlphaFoldDB" id="M4VBM6"/>
<name>M4VBM6_9BACT</name>
<dbReference type="InterPro" id="IPR001789">
    <property type="entry name" value="Sig_transdc_resp-reg_receiver"/>
</dbReference>
<keyword evidence="4" id="KW-0808">Transferase</keyword>
<evidence type="ECO:0000256" key="2">
    <source>
        <dbReference type="ARBA" id="ARBA00012534"/>
    </source>
</evidence>
<evidence type="ECO:0000256" key="4">
    <source>
        <dbReference type="ARBA" id="ARBA00022679"/>
    </source>
</evidence>
<proteinExistence type="predicted"/>
<feature type="domain" description="Response regulatory" evidence="7">
    <location>
        <begin position="290"/>
        <end position="407"/>
    </location>
</feature>
<dbReference type="PROSITE" id="PS50123">
    <property type="entry name" value="CHER"/>
    <property type="match status" value="1"/>
</dbReference>
<evidence type="ECO:0000256" key="5">
    <source>
        <dbReference type="ARBA" id="ARBA00022691"/>
    </source>
</evidence>
<keyword evidence="3" id="KW-0489">Methyltransferase</keyword>
<keyword evidence="10" id="KW-1185">Reference proteome</keyword>
<dbReference type="InterPro" id="IPR050903">
    <property type="entry name" value="Bact_Chemotaxis_MeTrfase"/>
</dbReference>
<dbReference type="SUPFAM" id="SSF47757">
    <property type="entry name" value="Chemotaxis receptor methyltransferase CheR, N-terminal domain"/>
    <property type="match status" value="1"/>
</dbReference>
<evidence type="ECO:0000259" key="7">
    <source>
        <dbReference type="PROSITE" id="PS50110"/>
    </source>
</evidence>
<dbReference type="Gene3D" id="3.40.50.150">
    <property type="entry name" value="Vaccinia Virus protein VP39"/>
    <property type="match status" value="1"/>
</dbReference>
<dbReference type="PATRIC" id="fig|1184267.3.peg.1225"/>
<dbReference type="KEGG" id="bex:A11Q_1210"/>
<dbReference type="EC" id="2.1.1.80" evidence="2"/>
<evidence type="ECO:0000313" key="10">
    <source>
        <dbReference type="Proteomes" id="UP000012040"/>
    </source>
</evidence>
<feature type="modified residue" description="4-aspartylphosphate" evidence="6">
    <location>
        <position position="341"/>
    </location>
</feature>
<dbReference type="HOGENOM" id="CLU_467462_0_0_7"/>
<dbReference type="PANTHER" id="PTHR24422">
    <property type="entry name" value="CHEMOTAXIS PROTEIN METHYLTRANSFERASE"/>
    <property type="match status" value="1"/>
</dbReference>
<feature type="domain" description="CheR-type methyltransferase" evidence="8">
    <location>
        <begin position="12"/>
        <end position="278"/>
    </location>
</feature>
<dbReference type="InterPro" id="IPR029063">
    <property type="entry name" value="SAM-dependent_MTases_sf"/>
</dbReference>
<sequence length="583" mass="66676">MAFSQDTAIMAIAREISQHSGVQLGENQKEMIVSRLKRRMYSLGMRCESEYVEFYLNNRKEEFRHLLSLFTTHHTFFFREFKQFEFLRDSLLDRIVRAARDRGEKLIRIWSAACSKGHEVYSLAAFLLPILEKKYPDMRLQIIGTDIDEISVDFAKNAVFLKKEIDGIPLAYQSGNFVRGHSGLENYVRVHSKIREICQFFKANLLDSQTWPSGSFDFIFCRNVFIYFSSRDIGKILPELNAKMHSDGGLFLGLTENINGIQTPLKCVGPSVFSTSQLLPQGTMSKPIRRVLCVDDSPTVLDILKMIFTRESGYELAAIAKNGKEAVEVLKTQKFDLITLDIHMPIMSGIEFMQSHYKAGMPPVLVVSSVERTESNLALEMIKKGAQDYIQKPELKNLSSYKDEILLKAKIITERSSLGNKEVDNALDRQFATSESLGLSSIKNPKCIALFFKEEDVESVKRFIAENSSANIFFKLVCSFSGDEEEFINHHFLNMRAYVNEVFRINPLRRSFHLPSADVGVVMSSFAIDQLKSLKLMNYDVFLAEESYSHERILLSEKFDLFPQASLAYMVQKRLKERQAVAV</sequence>
<dbReference type="SMART" id="SM00138">
    <property type="entry name" value="MeTrc"/>
    <property type="match status" value="1"/>
</dbReference>
<organism evidence="9 10">
    <name type="scientific">Pseudobdellovibrio exovorus JSS</name>
    <dbReference type="NCBI Taxonomy" id="1184267"/>
    <lineage>
        <taxon>Bacteria</taxon>
        <taxon>Pseudomonadati</taxon>
        <taxon>Bdellovibrionota</taxon>
        <taxon>Bdellovibrionia</taxon>
        <taxon>Bdellovibrionales</taxon>
        <taxon>Pseudobdellovibrionaceae</taxon>
        <taxon>Pseudobdellovibrio</taxon>
    </lineage>
</organism>
<dbReference type="Pfam" id="PF01739">
    <property type="entry name" value="CheR"/>
    <property type="match status" value="1"/>
</dbReference>
<keyword evidence="6" id="KW-0597">Phosphoprotein</keyword>
<dbReference type="InterPro" id="IPR011006">
    <property type="entry name" value="CheY-like_superfamily"/>
</dbReference>
<keyword evidence="5" id="KW-0949">S-adenosyl-L-methionine</keyword>
<evidence type="ECO:0000256" key="6">
    <source>
        <dbReference type="PROSITE-ProRule" id="PRU00169"/>
    </source>
</evidence>
<dbReference type="PROSITE" id="PS50110">
    <property type="entry name" value="RESPONSE_REGULATORY"/>
    <property type="match status" value="1"/>
</dbReference>
<dbReference type="OrthoDB" id="5291131at2"/>
<dbReference type="GO" id="GO:0032259">
    <property type="term" value="P:methylation"/>
    <property type="evidence" value="ECO:0007669"/>
    <property type="project" value="UniProtKB-KW"/>
</dbReference>
<evidence type="ECO:0000313" key="9">
    <source>
        <dbReference type="EMBL" id="AGH95426.1"/>
    </source>
</evidence>
<comment type="catalytic activity">
    <reaction evidence="1">
        <text>L-glutamyl-[protein] + S-adenosyl-L-methionine = [protein]-L-glutamate 5-O-methyl ester + S-adenosyl-L-homocysteine</text>
        <dbReference type="Rhea" id="RHEA:24452"/>
        <dbReference type="Rhea" id="RHEA-COMP:10208"/>
        <dbReference type="Rhea" id="RHEA-COMP:10311"/>
        <dbReference type="ChEBI" id="CHEBI:29973"/>
        <dbReference type="ChEBI" id="CHEBI:57856"/>
        <dbReference type="ChEBI" id="CHEBI:59789"/>
        <dbReference type="ChEBI" id="CHEBI:82795"/>
        <dbReference type="EC" id="2.1.1.80"/>
    </reaction>
</comment>
<dbReference type="Gene3D" id="3.40.50.2300">
    <property type="match status" value="1"/>
</dbReference>
<dbReference type="GO" id="GO:0000160">
    <property type="term" value="P:phosphorelay signal transduction system"/>
    <property type="evidence" value="ECO:0007669"/>
    <property type="project" value="InterPro"/>
</dbReference>
<dbReference type="InterPro" id="IPR022642">
    <property type="entry name" value="CheR_C"/>
</dbReference>
<dbReference type="Pfam" id="PF00072">
    <property type="entry name" value="Response_reg"/>
    <property type="match status" value="1"/>
</dbReference>
<dbReference type="STRING" id="1184267.A11Q_1210"/>